<dbReference type="InterPro" id="IPR015422">
    <property type="entry name" value="PyrdxlP-dep_Trfase_small"/>
</dbReference>
<dbReference type="PANTHER" id="PTHR13693">
    <property type="entry name" value="CLASS II AMINOTRANSFERASE/8-AMINO-7-OXONONANOATE SYNTHASE"/>
    <property type="match status" value="1"/>
</dbReference>
<keyword evidence="8" id="KW-0472">Membrane</keyword>
<evidence type="ECO:0000256" key="6">
    <source>
        <dbReference type="ARBA" id="ARBA00048528"/>
    </source>
</evidence>
<evidence type="ECO:0000256" key="1">
    <source>
        <dbReference type="ARBA" id="ARBA00001933"/>
    </source>
</evidence>
<evidence type="ECO:0000256" key="4">
    <source>
        <dbReference type="ARBA" id="ARBA00022679"/>
    </source>
</evidence>
<dbReference type="InterPro" id="IPR015421">
    <property type="entry name" value="PyrdxlP-dep_Trfase_major"/>
</dbReference>
<keyword evidence="4" id="KW-0808">Transferase</keyword>
<keyword evidence="5 7" id="KW-0663">Pyridoxal phosphate</keyword>
<dbReference type="GO" id="GO:0030170">
    <property type="term" value="F:pyridoxal phosphate binding"/>
    <property type="evidence" value="ECO:0007669"/>
    <property type="project" value="InterPro"/>
</dbReference>
<dbReference type="InterPro" id="IPR015424">
    <property type="entry name" value="PyrdxlP-dep_Trfase"/>
</dbReference>
<feature type="domain" description="Aminotransferase class I/classII large" evidence="9">
    <location>
        <begin position="119"/>
        <end position="478"/>
    </location>
</feature>
<name>F4PR42_CACFS</name>
<dbReference type="EMBL" id="GL883010">
    <property type="protein sequence ID" value="EGG22099.1"/>
    <property type="molecule type" value="Genomic_DNA"/>
</dbReference>
<dbReference type="OrthoDB" id="65434at2759"/>
<dbReference type="PANTHER" id="PTHR13693:SF3">
    <property type="entry name" value="LD36009P"/>
    <property type="match status" value="1"/>
</dbReference>
<dbReference type="GO" id="GO:0046513">
    <property type="term" value="P:ceramide biosynthetic process"/>
    <property type="evidence" value="ECO:0007669"/>
    <property type="project" value="TreeGrafter"/>
</dbReference>
<organism evidence="10 11">
    <name type="scientific">Cavenderia fasciculata</name>
    <name type="common">Slime mold</name>
    <name type="synonym">Dictyostelium fasciculatum</name>
    <dbReference type="NCBI Taxonomy" id="261658"/>
    <lineage>
        <taxon>Eukaryota</taxon>
        <taxon>Amoebozoa</taxon>
        <taxon>Evosea</taxon>
        <taxon>Eumycetozoa</taxon>
        <taxon>Dictyostelia</taxon>
        <taxon>Acytosteliales</taxon>
        <taxon>Cavenderiaceae</taxon>
        <taxon>Cavenderia</taxon>
    </lineage>
</organism>
<keyword evidence="8" id="KW-0812">Transmembrane</keyword>
<comment type="cofactor">
    <cofactor evidence="1 7">
        <name>pyridoxal 5'-phosphate</name>
        <dbReference type="ChEBI" id="CHEBI:597326"/>
    </cofactor>
</comment>
<accession>F4PR42</accession>
<dbReference type="Gene3D" id="3.40.640.10">
    <property type="entry name" value="Type I PLP-dependent aspartate aminotransferase-like (Major domain)"/>
    <property type="match status" value="1"/>
</dbReference>
<dbReference type="CDD" id="cd06454">
    <property type="entry name" value="KBL_like"/>
    <property type="match status" value="1"/>
</dbReference>
<dbReference type="GO" id="GO:0017059">
    <property type="term" value="C:serine palmitoyltransferase complex"/>
    <property type="evidence" value="ECO:0007669"/>
    <property type="project" value="TreeGrafter"/>
</dbReference>
<protein>
    <recommendedName>
        <fullName evidence="3">serine C-palmitoyltransferase</fullName>
        <ecNumber evidence="3">2.3.1.50</ecNumber>
    </recommendedName>
</protein>
<dbReference type="Proteomes" id="UP000007797">
    <property type="component" value="Unassembled WGS sequence"/>
</dbReference>
<evidence type="ECO:0000256" key="3">
    <source>
        <dbReference type="ARBA" id="ARBA00013220"/>
    </source>
</evidence>
<dbReference type="PROSITE" id="PS00599">
    <property type="entry name" value="AA_TRANSFER_CLASS_2"/>
    <property type="match status" value="1"/>
</dbReference>
<dbReference type="STRING" id="1054147.F4PR42"/>
<dbReference type="GO" id="GO:0046512">
    <property type="term" value="P:sphingosine biosynthetic process"/>
    <property type="evidence" value="ECO:0007669"/>
    <property type="project" value="TreeGrafter"/>
</dbReference>
<keyword evidence="8" id="KW-1133">Transmembrane helix</keyword>
<dbReference type="KEGG" id="dfa:DFA_01989"/>
<dbReference type="InterPro" id="IPR004839">
    <property type="entry name" value="Aminotransferase_I/II_large"/>
</dbReference>
<dbReference type="RefSeq" id="XP_004359950.1">
    <property type="nucleotide sequence ID" value="XM_004359893.1"/>
</dbReference>
<dbReference type="Gene3D" id="3.90.1150.10">
    <property type="entry name" value="Aspartate Aminotransferase, domain 1"/>
    <property type="match status" value="1"/>
</dbReference>
<comment type="similarity">
    <text evidence="2 7">Belongs to the class-II pyridoxal-phosphate-dependent aminotransferase family.</text>
</comment>
<sequence length="497" mass="55791">MVEKHRTSPTVDVEETDNIDDADYWVVAWIYIAYGVIIFLGKIAEFFAFITGKRYVHTPKGYAPLFVEFEYFYQRRLYGRIRDCWDRPICSMPGAWIDVMLRANKHYSDPLLLTGEKKRCLNLGSYNYLGFAQNEGPIAESVVESIYQYGTFTCSSPSDIGTTTPLRLLEQETARFVGKEDALVFEMGFATNSGSLPALIGKGGLIISDSLNHASLATGCKATGTKVRVFRHNDTRHLEDIIRESIIQGQPKTHRPWTSILIIVEGIYSMEGEILHLAEIVRIKKKYGCYLYVDEAHSIGALGPHGRGVCDHYGVDPADVDILMGTFTKSFGSIGGYIAADKSLIDHLRQSTFAYVYASSMSAPCAMQACAALRVILGEDGTDLGQRKIKQLKDNSNFFREALREMGFTILSNKDSPVIPLMLYNPSKIARFSRLAFERHIAVVVVGYPATPLTSPRTRFCISASHSREDLEWALEQISYIGDKLNLKHKKKTFLFF</sequence>
<evidence type="ECO:0000256" key="7">
    <source>
        <dbReference type="RuleBase" id="RU003693"/>
    </source>
</evidence>
<evidence type="ECO:0000256" key="8">
    <source>
        <dbReference type="SAM" id="Phobius"/>
    </source>
</evidence>
<dbReference type="InterPro" id="IPR001917">
    <property type="entry name" value="Aminotrans_II_pyridoxalP_BS"/>
</dbReference>
<feature type="transmembrane region" description="Helical" evidence="8">
    <location>
        <begin position="28"/>
        <end position="50"/>
    </location>
</feature>
<dbReference type="AlphaFoldDB" id="F4PR42"/>
<gene>
    <name evidence="10" type="primary">sptB</name>
    <name evidence="10" type="ORF">DFA_01989</name>
</gene>
<dbReference type="OMA" id="RMMSGHT"/>
<dbReference type="SUPFAM" id="SSF53383">
    <property type="entry name" value="PLP-dependent transferases"/>
    <property type="match status" value="1"/>
</dbReference>
<reference evidence="11" key="1">
    <citation type="journal article" date="2011" name="Genome Res.">
        <title>Phylogeny-wide analysis of social amoeba genomes highlights ancient origins for complex intercellular communication.</title>
        <authorList>
            <person name="Heidel A.J."/>
            <person name="Lawal H.M."/>
            <person name="Felder M."/>
            <person name="Schilde C."/>
            <person name="Helps N.R."/>
            <person name="Tunggal B."/>
            <person name="Rivero F."/>
            <person name="John U."/>
            <person name="Schleicher M."/>
            <person name="Eichinger L."/>
            <person name="Platzer M."/>
            <person name="Noegel A.A."/>
            <person name="Schaap P."/>
            <person name="Gloeckner G."/>
        </authorList>
    </citation>
    <scope>NUCLEOTIDE SEQUENCE [LARGE SCALE GENOMIC DNA]</scope>
    <source>
        <strain evidence="11">SH3</strain>
    </source>
</reference>
<evidence type="ECO:0000256" key="2">
    <source>
        <dbReference type="ARBA" id="ARBA00008392"/>
    </source>
</evidence>
<dbReference type="EC" id="2.3.1.50" evidence="3"/>
<evidence type="ECO:0000259" key="9">
    <source>
        <dbReference type="Pfam" id="PF00155"/>
    </source>
</evidence>
<dbReference type="Pfam" id="PF00155">
    <property type="entry name" value="Aminotran_1_2"/>
    <property type="match status" value="1"/>
</dbReference>
<proteinExistence type="inferred from homology"/>
<evidence type="ECO:0000313" key="11">
    <source>
        <dbReference type="Proteomes" id="UP000007797"/>
    </source>
</evidence>
<comment type="catalytic activity">
    <reaction evidence="6">
        <text>L-serine + hexadecanoyl-CoA + H(+) = 3-oxosphinganine + CO2 + CoA</text>
        <dbReference type="Rhea" id="RHEA:14761"/>
        <dbReference type="ChEBI" id="CHEBI:15378"/>
        <dbReference type="ChEBI" id="CHEBI:16526"/>
        <dbReference type="ChEBI" id="CHEBI:33384"/>
        <dbReference type="ChEBI" id="CHEBI:57287"/>
        <dbReference type="ChEBI" id="CHEBI:57379"/>
        <dbReference type="ChEBI" id="CHEBI:58299"/>
        <dbReference type="EC" id="2.3.1.50"/>
    </reaction>
</comment>
<dbReference type="InterPro" id="IPR050087">
    <property type="entry name" value="AON_synthase_class-II"/>
</dbReference>
<dbReference type="GO" id="GO:0016020">
    <property type="term" value="C:membrane"/>
    <property type="evidence" value="ECO:0007669"/>
    <property type="project" value="GOC"/>
</dbReference>
<dbReference type="GO" id="GO:0004758">
    <property type="term" value="F:serine C-palmitoyltransferase activity"/>
    <property type="evidence" value="ECO:0007669"/>
    <property type="project" value="UniProtKB-EC"/>
</dbReference>
<keyword evidence="11" id="KW-1185">Reference proteome</keyword>
<dbReference type="GeneID" id="14873363"/>
<evidence type="ECO:0000313" key="10">
    <source>
        <dbReference type="EMBL" id="EGG22099.1"/>
    </source>
</evidence>
<evidence type="ECO:0000256" key="5">
    <source>
        <dbReference type="ARBA" id="ARBA00022898"/>
    </source>
</evidence>